<dbReference type="InterPro" id="IPR000760">
    <property type="entry name" value="Inositol_monophosphatase-like"/>
</dbReference>
<feature type="binding site" evidence="14">
    <location>
        <position position="185"/>
    </location>
    <ligand>
        <name>Mg(2+)</name>
        <dbReference type="ChEBI" id="CHEBI:18420"/>
        <label>1</label>
        <note>catalytic</note>
    </ligand>
</feature>
<comment type="cofactor">
    <cofactor evidence="2 14">
        <name>Mg(2+)</name>
        <dbReference type="ChEBI" id="CHEBI:18420"/>
    </cofactor>
</comment>
<dbReference type="FunCoup" id="A0A6P6Y6K5">
    <property type="interactions" value="1085"/>
</dbReference>
<comment type="catalytic activity">
    <reaction evidence="1">
        <text>a myo-inositol phosphate + H2O = myo-inositol + phosphate</text>
        <dbReference type="Rhea" id="RHEA:24056"/>
        <dbReference type="ChEBI" id="CHEBI:15377"/>
        <dbReference type="ChEBI" id="CHEBI:17268"/>
        <dbReference type="ChEBI" id="CHEBI:43474"/>
        <dbReference type="ChEBI" id="CHEBI:84139"/>
        <dbReference type="EC" id="3.1.3.25"/>
    </reaction>
</comment>
<dbReference type="PANTHER" id="PTHR43028">
    <property type="entry name" value="3'(2'),5'-BISPHOSPHATE NUCLEOTIDASE 1"/>
    <property type="match status" value="1"/>
</dbReference>
<keyword evidence="7 15" id="KW-0812">Transmembrane</keyword>
<dbReference type="Gene3D" id="3.40.190.80">
    <property type="match status" value="1"/>
</dbReference>
<evidence type="ECO:0000256" key="12">
    <source>
        <dbReference type="ARBA" id="ARBA00023136"/>
    </source>
</evidence>
<evidence type="ECO:0000256" key="6">
    <source>
        <dbReference type="ARBA" id="ARBA00013106"/>
    </source>
</evidence>
<evidence type="ECO:0000313" key="17">
    <source>
        <dbReference type="RefSeq" id="XP_027200144.1"/>
    </source>
</evidence>
<dbReference type="AlphaFoldDB" id="A0A6P6Y6K5"/>
<dbReference type="InParanoid" id="A0A6P6Y6K5"/>
<protein>
    <recommendedName>
        <fullName evidence="6">inositol-phosphate phosphatase</fullName>
        <ecNumber evidence="6">3.1.3.25</ecNumber>
    </recommendedName>
    <alternativeName>
        <fullName evidence="13">Myo-inositol monophosphatase A3</fullName>
    </alternativeName>
</protein>
<dbReference type="GO" id="GO:0052834">
    <property type="term" value="F:inositol monophosphate phosphatase activity"/>
    <property type="evidence" value="ECO:0007669"/>
    <property type="project" value="UniProtKB-EC"/>
</dbReference>
<keyword evidence="10 14" id="KW-0460">Magnesium</keyword>
<keyword evidence="9" id="KW-0378">Hydrolase</keyword>
<feature type="transmembrane region" description="Helical" evidence="15">
    <location>
        <begin position="12"/>
        <end position="31"/>
    </location>
</feature>
<evidence type="ECO:0000256" key="2">
    <source>
        <dbReference type="ARBA" id="ARBA00001946"/>
    </source>
</evidence>
<dbReference type="EC" id="3.1.3.25" evidence="6"/>
<evidence type="ECO:0000256" key="5">
    <source>
        <dbReference type="ARBA" id="ARBA00009759"/>
    </source>
</evidence>
<evidence type="ECO:0000313" key="16">
    <source>
        <dbReference type="Proteomes" id="UP000515146"/>
    </source>
</evidence>
<feature type="binding site" evidence="14">
    <location>
        <position position="331"/>
    </location>
    <ligand>
        <name>Mg(2+)</name>
        <dbReference type="ChEBI" id="CHEBI:18420"/>
        <label>1</label>
        <note>catalytic</note>
    </ligand>
</feature>
<keyword evidence="8 14" id="KW-0479">Metal-binding</keyword>
<keyword evidence="11 15" id="KW-1133">Transmembrane helix</keyword>
<feature type="binding site" evidence="14">
    <location>
        <position position="182"/>
    </location>
    <ligand>
        <name>Mg(2+)</name>
        <dbReference type="ChEBI" id="CHEBI:18420"/>
        <label>1</label>
        <note>catalytic</note>
    </ligand>
</feature>
<evidence type="ECO:0000256" key="10">
    <source>
        <dbReference type="ARBA" id="ARBA00022842"/>
    </source>
</evidence>
<evidence type="ECO:0000256" key="7">
    <source>
        <dbReference type="ARBA" id="ARBA00022692"/>
    </source>
</evidence>
<organism evidence="16 17">
    <name type="scientific">Dermatophagoides pteronyssinus</name>
    <name type="common">European house dust mite</name>
    <dbReference type="NCBI Taxonomy" id="6956"/>
    <lineage>
        <taxon>Eukaryota</taxon>
        <taxon>Metazoa</taxon>
        <taxon>Ecdysozoa</taxon>
        <taxon>Arthropoda</taxon>
        <taxon>Chelicerata</taxon>
        <taxon>Arachnida</taxon>
        <taxon>Acari</taxon>
        <taxon>Acariformes</taxon>
        <taxon>Sarcoptiformes</taxon>
        <taxon>Astigmata</taxon>
        <taxon>Psoroptidia</taxon>
        <taxon>Analgoidea</taxon>
        <taxon>Pyroglyphidae</taxon>
        <taxon>Dermatophagoidinae</taxon>
        <taxon>Dermatophagoides</taxon>
    </lineage>
</organism>
<evidence type="ECO:0000256" key="9">
    <source>
        <dbReference type="ARBA" id="ARBA00022801"/>
    </source>
</evidence>
<dbReference type="FunFam" id="3.30.540.10:FF:000012">
    <property type="entry name" value="Blast:Putative inositol monophosphatase 3"/>
    <property type="match status" value="1"/>
</dbReference>
<evidence type="ECO:0000256" key="8">
    <source>
        <dbReference type="ARBA" id="ARBA00022723"/>
    </source>
</evidence>
<comment type="pathway">
    <text evidence="4">Polyol metabolism; myo-inositol biosynthesis; myo-inositol from D-glucose 6-phosphate: step 2/2.</text>
</comment>
<dbReference type="OMA" id="DELHKQP"/>
<evidence type="ECO:0000256" key="3">
    <source>
        <dbReference type="ARBA" id="ARBA00004167"/>
    </source>
</evidence>
<evidence type="ECO:0000256" key="15">
    <source>
        <dbReference type="SAM" id="Phobius"/>
    </source>
</evidence>
<dbReference type="GO" id="GO:0008254">
    <property type="term" value="F:3'-nucleotidase activity"/>
    <property type="evidence" value="ECO:0007669"/>
    <property type="project" value="TreeGrafter"/>
</dbReference>
<evidence type="ECO:0000256" key="11">
    <source>
        <dbReference type="ARBA" id="ARBA00022989"/>
    </source>
</evidence>
<sequence length="397" mass="46056">MWPYMIHFRLRTLAYLFIIFFLIYYYWHYILQIDNIIGIHQLRQQYYSKNQLSLINFKHLLIACVLAAKQGGYEVRKARESTTKNDNSKLGIHLKGKTREGIDDILTNGDKRSNIVMVNSLLYTIPGIKIVSEENLPANDDADTDDMLIELLNVEKFLKNPEYSTIPDDIDLNIDDLTIWIDPLDATKEYSENLTKFVTTMVCVARNNEPIIGVIHFPFENDYDQSTYWATKFGIDKRLLSEKFSHFNDDGHHQDSNRSNSNDNIRIIISRSHKGDVEKWILAKQQQQKEENPTRTNLTFIEAAGSGYKTIELLKGHADIYLHKTYIKKWDICAPNVLIKYGHRRRGLSDSVGGTMTTLKGEKIDYSFQSDVFIKDGIFATLNPDLVNKWRDKNVFI</sequence>
<dbReference type="Pfam" id="PF00459">
    <property type="entry name" value="Inositol_P"/>
    <property type="match status" value="1"/>
</dbReference>
<dbReference type="PANTHER" id="PTHR43028:SF4">
    <property type="entry name" value="INOSITOL MONOPHOSPHATASE 3"/>
    <property type="match status" value="1"/>
</dbReference>
<comment type="similarity">
    <text evidence="5">Belongs to the inositol monophosphatase superfamily.</text>
</comment>
<dbReference type="SUPFAM" id="SSF56655">
    <property type="entry name" value="Carbohydrate phosphatase"/>
    <property type="match status" value="1"/>
</dbReference>
<dbReference type="GO" id="GO:0016020">
    <property type="term" value="C:membrane"/>
    <property type="evidence" value="ECO:0007669"/>
    <property type="project" value="UniProtKB-SubCell"/>
</dbReference>
<dbReference type="GO" id="GO:0012505">
    <property type="term" value="C:endomembrane system"/>
    <property type="evidence" value="ECO:0007669"/>
    <property type="project" value="TreeGrafter"/>
</dbReference>
<dbReference type="InterPro" id="IPR050725">
    <property type="entry name" value="CysQ/Inositol_MonoPase"/>
</dbReference>
<reference evidence="17" key="1">
    <citation type="submission" date="2025-08" db="UniProtKB">
        <authorList>
            <consortium name="RefSeq"/>
        </authorList>
    </citation>
    <scope>IDENTIFICATION</scope>
    <source>
        <strain evidence="17">Airmid</strain>
    </source>
</reference>
<keyword evidence="12 15" id="KW-0472">Membrane</keyword>
<name>A0A6P6Y6K5_DERPT</name>
<gene>
    <name evidence="17" type="primary">LOC113794240</name>
</gene>
<evidence type="ECO:0000256" key="13">
    <source>
        <dbReference type="ARBA" id="ARBA00042119"/>
    </source>
</evidence>
<dbReference type="KEGG" id="dpte:113794240"/>
<feature type="binding site" evidence="14">
    <location>
        <position position="184"/>
    </location>
    <ligand>
        <name>Mg(2+)</name>
        <dbReference type="ChEBI" id="CHEBI:18420"/>
        <label>1</label>
        <note>catalytic</note>
    </ligand>
</feature>
<keyword evidence="16" id="KW-1185">Reference proteome</keyword>
<dbReference type="RefSeq" id="XP_027200144.1">
    <property type="nucleotide sequence ID" value="XM_027344343.1"/>
</dbReference>
<evidence type="ECO:0000256" key="1">
    <source>
        <dbReference type="ARBA" id="ARBA00001033"/>
    </source>
</evidence>
<dbReference type="GO" id="GO:0005737">
    <property type="term" value="C:cytoplasm"/>
    <property type="evidence" value="ECO:0007669"/>
    <property type="project" value="UniProtKB-ARBA"/>
</dbReference>
<proteinExistence type="inferred from homology"/>
<comment type="subcellular location">
    <subcellularLocation>
        <location evidence="3">Membrane</location>
        <topology evidence="3">Single-pass membrane protein</topology>
    </subcellularLocation>
</comment>
<feature type="binding site" evidence="14">
    <location>
        <position position="133"/>
    </location>
    <ligand>
        <name>Mg(2+)</name>
        <dbReference type="ChEBI" id="CHEBI:18420"/>
        <label>1</label>
        <note>catalytic</note>
    </ligand>
</feature>
<dbReference type="Gene3D" id="3.30.540.10">
    <property type="entry name" value="Fructose-1,6-Bisphosphatase, subunit A, domain 1"/>
    <property type="match status" value="1"/>
</dbReference>
<evidence type="ECO:0000256" key="14">
    <source>
        <dbReference type="PIRSR" id="PIRSR600760-2"/>
    </source>
</evidence>
<evidence type="ECO:0000256" key="4">
    <source>
        <dbReference type="ARBA" id="ARBA00005152"/>
    </source>
</evidence>
<dbReference type="Proteomes" id="UP000515146">
    <property type="component" value="Unplaced"/>
</dbReference>
<dbReference type="GO" id="GO:0046872">
    <property type="term" value="F:metal ion binding"/>
    <property type="evidence" value="ECO:0007669"/>
    <property type="project" value="UniProtKB-KW"/>
</dbReference>
<accession>A0A6P6Y6K5</accession>
<dbReference type="OrthoDB" id="74460at2759"/>